<dbReference type="AlphaFoldDB" id="A0A1V2IFC1"/>
<dbReference type="InterPro" id="IPR005123">
    <property type="entry name" value="Oxoglu/Fe-dep_dioxygenase_dom"/>
</dbReference>
<keyword evidence="3" id="KW-0479">Metal-binding</keyword>
<evidence type="ECO:0000259" key="4">
    <source>
        <dbReference type="PROSITE" id="PS51471"/>
    </source>
</evidence>
<dbReference type="GO" id="GO:0016491">
    <property type="term" value="F:oxidoreductase activity"/>
    <property type="evidence" value="ECO:0007669"/>
    <property type="project" value="UniProtKB-KW"/>
</dbReference>
<dbReference type="EMBL" id="MOMC01000014">
    <property type="protein sequence ID" value="ONH31854.1"/>
    <property type="molecule type" value="Genomic_DNA"/>
</dbReference>
<reference evidence="6" key="1">
    <citation type="submission" date="2016-10" db="EMBL/GenBank/DDBJ databases">
        <title>Frankia sp. NRRL B-16386 Genome sequencing.</title>
        <authorList>
            <person name="Ghodhbane-Gtari F."/>
            <person name="Swanson E."/>
            <person name="Gueddou A."/>
            <person name="Hezbri K."/>
            <person name="Ktari K."/>
            <person name="Nouioui I."/>
            <person name="Morris K."/>
            <person name="Simpson S."/>
            <person name="Abebe-Akele F."/>
            <person name="Thomas K."/>
            <person name="Gtari M."/>
            <person name="Tisa L.S."/>
        </authorList>
    </citation>
    <scope>NUCLEOTIDE SEQUENCE [LARGE SCALE GENOMIC DNA]</scope>
    <source>
        <strain evidence="6">NRRL B-16386</strain>
    </source>
</reference>
<comment type="similarity">
    <text evidence="3">Belongs to the iron/ascorbate-dependent oxidoreductase family.</text>
</comment>
<comment type="caution">
    <text evidence="5">The sequence shown here is derived from an EMBL/GenBank/DDBJ whole genome shotgun (WGS) entry which is preliminary data.</text>
</comment>
<dbReference type="PROSITE" id="PS51471">
    <property type="entry name" value="FE2OG_OXY"/>
    <property type="match status" value="1"/>
</dbReference>
<dbReference type="InterPro" id="IPR026992">
    <property type="entry name" value="DIOX_N"/>
</dbReference>
<dbReference type="PANTHER" id="PTHR47990">
    <property type="entry name" value="2-OXOGLUTARATE (2OG) AND FE(II)-DEPENDENT OXYGENASE SUPERFAMILY PROTEIN-RELATED"/>
    <property type="match status" value="1"/>
</dbReference>
<organism evidence="5 6">
    <name type="scientific">Pseudofrankia asymbiotica</name>
    <dbReference type="NCBI Taxonomy" id="1834516"/>
    <lineage>
        <taxon>Bacteria</taxon>
        <taxon>Bacillati</taxon>
        <taxon>Actinomycetota</taxon>
        <taxon>Actinomycetes</taxon>
        <taxon>Frankiales</taxon>
        <taxon>Frankiaceae</taxon>
        <taxon>Pseudofrankia</taxon>
    </lineage>
</organism>
<dbReference type="Pfam" id="PF03171">
    <property type="entry name" value="2OG-FeII_Oxy"/>
    <property type="match status" value="1"/>
</dbReference>
<dbReference type="Pfam" id="PF14226">
    <property type="entry name" value="DIOX_N"/>
    <property type="match status" value="1"/>
</dbReference>
<name>A0A1V2IFC1_9ACTN</name>
<keyword evidence="6" id="KW-1185">Reference proteome</keyword>
<evidence type="ECO:0000256" key="1">
    <source>
        <dbReference type="ARBA" id="ARBA00004792"/>
    </source>
</evidence>
<keyword evidence="2" id="KW-0045">Antibiotic biosynthesis</keyword>
<dbReference type="Proteomes" id="UP000188929">
    <property type="component" value="Unassembled WGS sequence"/>
</dbReference>
<dbReference type="SUPFAM" id="SSF51197">
    <property type="entry name" value="Clavaminate synthase-like"/>
    <property type="match status" value="1"/>
</dbReference>
<dbReference type="InterPro" id="IPR044861">
    <property type="entry name" value="IPNS-like_FE2OG_OXY"/>
</dbReference>
<accession>A0A1V2IFC1</accession>
<evidence type="ECO:0000256" key="3">
    <source>
        <dbReference type="RuleBase" id="RU003682"/>
    </source>
</evidence>
<evidence type="ECO:0000256" key="2">
    <source>
        <dbReference type="ARBA" id="ARBA00023194"/>
    </source>
</evidence>
<keyword evidence="3" id="KW-0408">Iron</keyword>
<comment type="pathway">
    <text evidence="1">Antibiotic biosynthesis.</text>
</comment>
<dbReference type="RefSeq" id="WP_076814596.1">
    <property type="nucleotide sequence ID" value="NZ_MOMC01000014.1"/>
</dbReference>
<protein>
    <submittedName>
        <fullName evidence="5">2OG-Fe(II) oxygenase</fullName>
    </submittedName>
</protein>
<dbReference type="Gene3D" id="2.60.120.330">
    <property type="entry name" value="B-lactam Antibiotic, Isopenicillin N Synthase, Chain"/>
    <property type="match status" value="1"/>
</dbReference>
<evidence type="ECO:0000313" key="6">
    <source>
        <dbReference type="Proteomes" id="UP000188929"/>
    </source>
</evidence>
<dbReference type="STRING" id="1834516.BL253_06780"/>
<evidence type="ECO:0000313" key="5">
    <source>
        <dbReference type="EMBL" id="ONH31854.1"/>
    </source>
</evidence>
<sequence length="349" mass="37473">MTREQGPGGRRAASVHDAPVDLSGWWSGDPAARKAVAAAVDRACHETGFLLLEGHGVPDDVMNAFVARCDEFFALPEPVKLACVAPKVPDGNNIGYTAFGEEASAYTGDNQTPPDLFEAMSFSRSDAEGAPFDRHRDWYPANAWPARPAGWERAYRAYEAAMARLADAVLGAMGLALGMGERWLVDLCADAPLSTRANFYTRPAGVRNPLPGQLRRGEHTDFGVLTLLWTDGVPGLQIRQGDEWRDVNPGPGQLVANIGDLLAMWTNGRWTSTLHRVLPPPANATGPAARRSIAYFVDAYPGTLIEPVPTCVTADTPARFTPILAGDWLNTRARRQLASTAAAGGITGI</sequence>
<dbReference type="GO" id="GO:0017000">
    <property type="term" value="P:antibiotic biosynthetic process"/>
    <property type="evidence" value="ECO:0007669"/>
    <property type="project" value="UniProtKB-KW"/>
</dbReference>
<feature type="domain" description="Fe2OG dioxygenase" evidence="4">
    <location>
        <begin position="188"/>
        <end position="299"/>
    </location>
</feature>
<dbReference type="GO" id="GO:0046872">
    <property type="term" value="F:metal ion binding"/>
    <property type="evidence" value="ECO:0007669"/>
    <property type="project" value="UniProtKB-KW"/>
</dbReference>
<gene>
    <name evidence="5" type="ORF">BL253_06780</name>
</gene>
<keyword evidence="3" id="KW-0560">Oxidoreductase</keyword>
<dbReference type="InterPro" id="IPR027443">
    <property type="entry name" value="IPNS-like_sf"/>
</dbReference>
<dbReference type="InterPro" id="IPR050231">
    <property type="entry name" value="Iron_ascorbate_oxido_reductase"/>
</dbReference>
<proteinExistence type="inferred from homology"/>
<dbReference type="PRINTS" id="PR00682">
    <property type="entry name" value="IPNSYNTHASE"/>
</dbReference>